<protein>
    <submittedName>
        <fullName evidence="1">Uncharacterized protein</fullName>
    </submittedName>
</protein>
<geneLocation type="plasmid" evidence="1">
    <name>pUA140</name>
</geneLocation>
<sequence length="188" mass="22313">MAKVILLTSDYQRDYSGIFLNPYVYGGSVETCAIDKNNTVKCINLKFGNNYDIKYCVIELKDGNYVYGSYHDLLPKIQSGELKIIFSDRPLGDDEEEFWNYEELPLTRIFNMRESWLENESLYRIVQIIQDIARLKIASQNELTDSEVLLIRDEAIKEFLDKKKVEEAKEENISNKEKQKRWWEIWKF</sequence>
<dbReference type="RefSeq" id="WP_002290773.1">
    <property type="nucleotide sequence ID" value="NC_002757.1"/>
</dbReference>
<evidence type="ECO:0000313" key="1">
    <source>
        <dbReference type="EMBL" id="AAK48413.1"/>
    </source>
</evidence>
<evidence type="ECO:0000313" key="3">
    <source>
        <dbReference type="EMBL" id="ADW54088.1"/>
    </source>
</evidence>
<organism evidence="1">
    <name type="scientific">Streptococcus mutans</name>
    <dbReference type="NCBI Taxonomy" id="1309"/>
    <lineage>
        <taxon>Bacteria</taxon>
        <taxon>Bacillati</taxon>
        <taxon>Bacillota</taxon>
        <taxon>Bacilli</taxon>
        <taxon>Lactobacillales</taxon>
        <taxon>Streptococcaceae</taxon>
        <taxon>Streptococcus</taxon>
    </lineage>
</organism>
<proteinExistence type="predicted"/>
<name>Q93UP2_STRMG</name>
<reference evidence="2" key="2">
    <citation type="journal article" date="2013" name="J. Oral Microbiol.">
        <title>Cryptic Streptococcus mutans 5.6-kb plasmids encode a toxin-antitoxin system for plasmid stabilization.</title>
        <authorList>
            <person name="Rheinberg A."/>
            <person name="Swierzy I.J."/>
            <person name="Nguyen T.D."/>
            <person name="Horz H.P."/>
            <person name="Conrads G."/>
        </authorList>
    </citation>
    <scope>NUCLEOTIDE SEQUENCE</scope>
    <source>
        <strain evidence="2">DC09</strain>
        <strain evidence="3">NC101</strain>
        <plasmid evidence="2">pDC09</plasmid>
        <plasmid evidence="3">pNC101</plasmid>
    </source>
</reference>
<reference evidence="1" key="1">
    <citation type="journal article" date="2001" name="Plasmid">
        <title>Complete nucleotide sequence and characterization of pUA140, a cryptic plasmid from Streptococcus mutans.</title>
        <authorList>
            <person name="Zou X."/>
            <person name="Caufield P.W."/>
            <person name="Li Y."/>
            <person name="Qi F."/>
            <person name="Zhou X."/>
        </authorList>
    </citation>
    <scope>NUCLEOTIDE SEQUENCE</scope>
    <source>
        <strain evidence="1">UA140</strain>
        <plasmid evidence="1">pUA140</plasmid>
    </source>
</reference>
<accession>Q93UP2</accession>
<dbReference type="EMBL" id="AF068250">
    <property type="protein sequence ID" value="AAK48413.1"/>
    <property type="molecule type" value="Genomic_DNA"/>
</dbReference>
<dbReference type="EMBL" id="HQ156230">
    <property type="protein sequence ID" value="ADW54088.1"/>
    <property type="molecule type" value="Genomic_DNA"/>
</dbReference>
<geneLocation type="plasmid" evidence="3">
    <name>pNC101</name>
</geneLocation>
<keyword evidence="1" id="KW-0614">Plasmid</keyword>
<geneLocation type="plasmid" evidence="2">
    <name>pDC09</name>
</geneLocation>
<dbReference type="EMBL" id="HQ156229">
    <property type="protein sequence ID" value="ADW54082.1"/>
    <property type="molecule type" value="Genomic_DNA"/>
</dbReference>
<dbReference type="AlphaFoldDB" id="Q93UP2"/>
<evidence type="ECO:0000313" key="2">
    <source>
        <dbReference type="EMBL" id="ADW54082.1"/>
    </source>
</evidence>